<name>A0A166MFM7_EXIGL</name>
<dbReference type="EMBL" id="KV427260">
    <property type="protein sequence ID" value="KZV77977.1"/>
    <property type="molecule type" value="Genomic_DNA"/>
</dbReference>
<organism evidence="1 2">
    <name type="scientific">Exidia glandulosa HHB12029</name>
    <dbReference type="NCBI Taxonomy" id="1314781"/>
    <lineage>
        <taxon>Eukaryota</taxon>
        <taxon>Fungi</taxon>
        <taxon>Dikarya</taxon>
        <taxon>Basidiomycota</taxon>
        <taxon>Agaricomycotina</taxon>
        <taxon>Agaricomycetes</taxon>
        <taxon>Auriculariales</taxon>
        <taxon>Exidiaceae</taxon>
        <taxon>Exidia</taxon>
    </lineage>
</organism>
<evidence type="ECO:0008006" key="3">
    <source>
        <dbReference type="Google" id="ProtNLM"/>
    </source>
</evidence>
<gene>
    <name evidence="1" type="ORF">EXIGLDRAFT_86804</name>
</gene>
<dbReference type="AlphaFoldDB" id="A0A166MFM7"/>
<evidence type="ECO:0000313" key="1">
    <source>
        <dbReference type="EMBL" id="KZV77977.1"/>
    </source>
</evidence>
<sequence>MTNFSGLPAELILCIIEHAAWMSILSEKSWAASLRLINRAIHRLVTRALYDTLDVYSGNFHALAAIAQQDDSPLRMTRRVFFRTSSLWLLVRYDLDVLLAALHNVREFTGSEDIFVRLHWRRQLSSAFVNETALAHIFSMPQLSAPRSLVDLPYLHIIVNVASDANCFSGADFTNFLTQYLVIDVSDDFSVLRAPVGQNIATLIGDFNKVLHISTLKRILIRTRTTFPLVTRQFVHALESWVASTRDPRI</sequence>
<dbReference type="Proteomes" id="UP000077266">
    <property type="component" value="Unassembled WGS sequence"/>
</dbReference>
<proteinExistence type="predicted"/>
<keyword evidence="2" id="KW-1185">Reference proteome</keyword>
<accession>A0A166MFM7</accession>
<protein>
    <recommendedName>
        <fullName evidence="3">F-box domain-containing protein</fullName>
    </recommendedName>
</protein>
<feature type="non-terminal residue" evidence="1">
    <location>
        <position position="250"/>
    </location>
</feature>
<dbReference type="InParanoid" id="A0A166MFM7"/>
<evidence type="ECO:0000313" key="2">
    <source>
        <dbReference type="Proteomes" id="UP000077266"/>
    </source>
</evidence>
<reference evidence="1 2" key="1">
    <citation type="journal article" date="2016" name="Mol. Biol. Evol.">
        <title>Comparative Genomics of Early-Diverging Mushroom-Forming Fungi Provides Insights into the Origins of Lignocellulose Decay Capabilities.</title>
        <authorList>
            <person name="Nagy L.G."/>
            <person name="Riley R."/>
            <person name="Tritt A."/>
            <person name="Adam C."/>
            <person name="Daum C."/>
            <person name="Floudas D."/>
            <person name="Sun H."/>
            <person name="Yadav J.S."/>
            <person name="Pangilinan J."/>
            <person name="Larsson K.H."/>
            <person name="Matsuura K."/>
            <person name="Barry K."/>
            <person name="Labutti K."/>
            <person name="Kuo R."/>
            <person name="Ohm R.A."/>
            <person name="Bhattacharya S.S."/>
            <person name="Shirouzu T."/>
            <person name="Yoshinaga Y."/>
            <person name="Martin F.M."/>
            <person name="Grigoriev I.V."/>
            <person name="Hibbett D.S."/>
        </authorList>
    </citation>
    <scope>NUCLEOTIDE SEQUENCE [LARGE SCALE GENOMIC DNA]</scope>
    <source>
        <strain evidence="1 2">HHB12029</strain>
    </source>
</reference>